<dbReference type="GO" id="GO:0098855">
    <property type="term" value="C:HCN channel complex"/>
    <property type="evidence" value="ECO:0007669"/>
    <property type="project" value="TreeGrafter"/>
</dbReference>
<dbReference type="InterPro" id="IPR000595">
    <property type="entry name" value="cNMP-bd_dom"/>
</dbReference>
<dbReference type="InterPro" id="IPR005821">
    <property type="entry name" value="Ion_trans_dom"/>
</dbReference>
<gene>
    <name evidence="11" type="ORF">HF521_022709</name>
</gene>
<dbReference type="SMART" id="SM00100">
    <property type="entry name" value="cNMP"/>
    <property type="match status" value="1"/>
</dbReference>
<evidence type="ECO:0000256" key="1">
    <source>
        <dbReference type="ARBA" id="ARBA00004651"/>
    </source>
</evidence>
<feature type="transmembrane region" description="Helical" evidence="9">
    <location>
        <begin position="294"/>
        <end position="320"/>
    </location>
</feature>
<evidence type="ECO:0000256" key="6">
    <source>
        <dbReference type="ARBA" id="ARBA00022989"/>
    </source>
</evidence>
<feature type="transmembrane region" description="Helical" evidence="9">
    <location>
        <begin position="174"/>
        <end position="191"/>
    </location>
</feature>
<dbReference type="SUPFAM" id="SSF51206">
    <property type="entry name" value="cAMP-binding domain-like"/>
    <property type="match status" value="1"/>
</dbReference>
<dbReference type="InterPro" id="IPR014710">
    <property type="entry name" value="RmlC-like_jellyroll"/>
</dbReference>
<keyword evidence="6 9" id="KW-1133">Transmembrane helix</keyword>
<feature type="transmembrane region" description="Helical" evidence="9">
    <location>
        <begin position="140"/>
        <end position="162"/>
    </location>
</feature>
<keyword evidence="8 9" id="KW-0472">Membrane</keyword>
<evidence type="ECO:0000256" key="5">
    <source>
        <dbReference type="ARBA" id="ARBA00022826"/>
    </source>
</evidence>
<evidence type="ECO:0000256" key="9">
    <source>
        <dbReference type="SAM" id="Phobius"/>
    </source>
</evidence>
<dbReference type="Gene3D" id="2.60.120.10">
    <property type="entry name" value="Jelly Rolls"/>
    <property type="match status" value="1"/>
</dbReference>
<dbReference type="GO" id="GO:0030424">
    <property type="term" value="C:axon"/>
    <property type="evidence" value="ECO:0007669"/>
    <property type="project" value="TreeGrafter"/>
</dbReference>
<evidence type="ECO:0000313" key="11">
    <source>
        <dbReference type="EMBL" id="KAF7703702.1"/>
    </source>
</evidence>
<dbReference type="CDD" id="cd00038">
    <property type="entry name" value="CAP_ED"/>
    <property type="match status" value="1"/>
</dbReference>
<dbReference type="OrthoDB" id="421226at2759"/>
<evidence type="ECO:0000256" key="4">
    <source>
        <dbReference type="ARBA" id="ARBA00022692"/>
    </source>
</evidence>
<dbReference type="InterPro" id="IPR018490">
    <property type="entry name" value="cNMP-bd_dom_sf"/>
</dbReference>
<comment type="caution">
    <text evidence="11">The sequence shown here is derived from an EMBL/GenBank/DDBJ whole genome shotgun (WGS) entry which is preliminary data.</text>
</comment>
<dbReference type="GO" id="GO:0030425">
    <property type="term" value="C:dendrite"/>
    <property type="evidence" value="ECO:0007669"/>
    <property type="project" value="TreeGrafter"/>
</dbReference>
<organism evidence="11 12">
    <name type="scientific">Silurus meridionalis</name>
    <name type="common">Southern catfish</name>
    <name type="synonym">Silurus soldatovi meridionalis</name>
    <dbReference type="NCBI Taxonomy" id="175797"/>
    <lineage>
        <taxon>Eukaryota</taxon>
        <taxon>Metazoa</taxon>
        <taxon>Chordata</taxon>
        <taxon>Craniata</taxon>
        <taxon>Vertebrata</taxon>
        <taxon>Euteleostomi</taxon>
        <taxon>Actinopterygii</taxon>
        <taxon>Neopterygii</taxon>
        <taxon>Teleostei</taxon>
        <taxon>Ostariophysi</taxon>
        <taxon>Siluriformes</taxon>
        <taxon>Siluridae</taxon>
        <taxon>Silurus</taxon>
    </lineage>
</organism>
<dbReference type="SUPFAM" id="SSF81324">
    <property type="entry name" value="Voltage-gated potassium channels"/>
    <property type="match status" value="1"/>
</dbReference>
<dbReference type="Gene3D" id="1.10.287.70">
    <property type="match status" value="1"/>
</dbReference>
<evidence type="ECO:0000259" key="10">
    <source>
        <dbReference type="PROSITE" id="PS50042"/>
    </source>
</evidence>
<accession>A0A8T0BA05</accession>
<dbReference type="Pfam" id="PF08412">
    <property type="entry name" value="Ion_trans_N"/>
    <property type="match status" value="1"/>
</dbReference>
<dbReference type="Pfam" id="PF00027">
    <property type="entry name" value="cNMP_binding"/>
    <property type="match status" value="1"/>
</dbReference>
<proteinExistence type="predicted"/>
<dbReference type="AlphaFoldDB" id="A0A8T0BA05"/>
<dbReference type="GO" id="GO:0005249">
    <property type="term" value="F:voltage-gated potassium channel activity"/>
    <property type="evidence" value="ECO:0007669"/>
    <property type="project" value="TreeGrafter"/>
</dbReference>
<dbReference type="GO" id="GO:0035725">
    <property type="term" value="P:sodium ion transmembrane transport"/>
    <property type="evidence" value="ECO:0007669"/>
    <property type="project" value="TreeGrafter"/>
</dbReference>
<dbReference type="Gene3D" id="1.10.287.630">
    <property type="entry name" value="Helix hairpin bin"/>
    <property type="match status" value="1"/>
</dbReference>
<evidence type="ECO:0000256" key="3">
    <source>
        <dbReference type="ARBA" id="ARBA00022475"/>
    </source>
</evidence>
<keyword evidence="4 9" id="KW-0812">Transmembrane</keyword>
<keyword evidence="5" id="KW-0630">Potassium</keyword>
<keyword evidence="5" id="KW-0407">Ion channel</keyword>
<keyword evidence="3" id="KW-1003">Cell membrane</keyword>
<keyword evidence="2" id="KW-0813">Transport</keyword>
<dbReference type="Pfam" id="PF00520">
    <property type="entry name" value="Ion_trans"/>
    <property type="match status" value="1"/>
</dbReference>
<feature type="transmembrane region" description="Helical" evidence="9">
    <location>
        <begin position="212"/>
        <end position="234"/>
    </location>
</feature>
<feature type="domain" description="Cyclic nucleotide-binding" evidence="10">
    <location>
        <begin position="397"/>
        <end position="511"/>
    </location>
</feature>
<keyword evidence="7" id="KW-0406">Ion transport</keyword>
<name>A0A8T0BA05_SILME</name>
<protein>
    <recommendedName>
        <fullName evidence="10">Cyclic nucleotide-binding domain-containing protein</fullName>
    </recommendedName>
</protein>
<reference evidence="11" key="1">
    <citation type="submission" date="2020-08" db="EMBL/GenBank/DDBJ databases">
        <title>Chromosome-level assembly of Southern catfish (Silurus meridionalis) provides insights into visual adaptation to the nocturnal and benthic lifestyles.</title>
        <authorList>
            <person name="Zhang Y."/>
            <person name="Wang D."/>
            <person name="Peng Z."/>
        </authorList>
    </citation>
    <scope>NUCLEOTIDE SEQUENCE</scope>
    <source>
        <strain evidence="11">SWU-2019-XX</strain>
        <tissue evidence="11">Muscle</tissue>
    </source>
</reference>
<comment type="subcellular location">
    <subcellularLocation>
        <location evidence="1">Cell membrane</location>
        <topology evidence="1">Multi-pass membrane protein</topology>
    </subcellularLocation>
</comment>
<keyword evidence="5" id="KW-0633">Potassium transport</keyword>
<sequence length="515" mass="59181">MEKQAPGTHRCFSWDAWRNLLLPQLNRQSLYVYGSEVAVEKECIRLKEKGSFVIHPFSPLRSYYIMCMVAITFLNLIGIPIEIAFLDGQGGVGWEGFNIFSDTLFLVDVGLNFRMGIISEDSQGAILDLKSIRQNYLKSWFIPDMIAAFPVGYILLIADLQYQGDSPSSKASKMVRILMFVRILSLVRLLRVSRLVRFFNEVEKVSNANLEVVRVVFRILSLFMMIFLLCHWNGCVQYFVPMLEEFPSDCWVQRENLMNASVGEKYSFGVFRALSHMTAISYGSSDAPTNEVELWIVMTSIMSGAIMYTVLVANTVALMTDADLTAKAYKNKLNHLEDYMTSMKLPKELRIRVSNYFQARYGGKWYDEKDVLNWVSSSIKEEILMIMCSGLVRRVPIFRTCEINFINAILFHLQYEVFQEDDVIVYRNAPGDRMFFIECGQVVVETEDSQTELCDGGYFGDTCLITRGKHLATVRAQTICQLFSLSANRFYKVLEDFPEVMKDMKRAMKETINFI</sequence>
<evidence type="ECO:0000313" key="12">
    <source>
        <dbReference type="Proteomes" id="UP000606274"/>
    </source>
</evidence>
<evidence type="ECO:0000256" key="8">
    <source>
        <dbReference type="ARBA" id="ARBA00023136"/>
    </source>
</evidence>
<keyword evidence="12" id="KW-1185">Reference proteome</keyword>
<keyword evidence="5" id="KW-0631">Potassium channel</keyword>
<dbReference type="GO" id="GO:0003254">
    <property type="term" value="P:regulation of membrane depolarization"/>
    <property type="evidence" value="ECO:0007669"/>
    <property type="project" value="TreeGrafter"/>
</dbReference>
<dbReference type="PANTHER" id="PTHR45689:SF8">
    <property type="entry name" value="POTASSIUM_SODIUM HYPERPOLARIZATION-ACTIVATED CYCLIC NUCLEOTIDE-GATED CHANNEL 2-LIKE"/>
    <property type="match status" value="1"/>
</dbReference>
<dbReference type="EMBL" id="JABFDY010000009">
    <property type="protein sequence ID" value="KAF7703702.1"/>
    <property type="molecule type" value="Genomic_DNA"/>
</dbReference>
<evidence type="ECO:0000256" key="2">
    <source>
        <dbReference type="ARBA" id="ARBA00022448"/>
    </source>
</evidence>
<dbReference type="Proteomes" id="UP000606274">
    <property type="component" value="Unassembled WGS sequence"/>
</dbReference>
<evidence type="ECO:0000256" key="7">
    <source>
        <dbReference type="ARBA" id="ARBA00023065"/>
    </source>
</evidence>
<dbReference type="InterPro" id="IPR051413">
    <property type="entry name" value="K/Na_HCN_channel"/>
</dbReference>
<dbReference type="InterPro" id="IPR013621">
    <property type="entry name" value="Ion_trans_N"/>
</dbReference>
<dbReference type="PANTHER" id="PTHR45689">
    <property type="entry name" value="I[[H]] CHANNEL, ISOFORM E"/>
    <property type="match status" value="1"/>
</dbReference>
<dbReference type="PROSITE" id="PS50042">
    <property type="entry name" value="CNMP_BINDING_3"/>
    <property type="match status" value="1"/>
</dbReference>
<feature type="transmembrane region" description="Helical" evidence="9">
    <location>
        <begin position="63"/>
        <end position="86"/>
    </location>
</feature>